<gene>
    <name evidence="3" type="ORF">GCM10023200_43440</name>
</gene>
<organism evidence="3 4">
    <name type="scientific">Actinomycetospora chlora</name>
    <dbReference type="NCBI Taxonomy" id="663608"/>
    <lineage>
        <taxon>Bacteria</taxon>
        <taxon>Bacillati</taxon>
        <taxon>Actinomycetota</taxon>
        <taxon>Actinomycetes</taxon>
        <taxon>Pseudonocardiales</taxon>
        <taxon>Pseudonocardiaceae</taxon>
        <taxon>Actinomycetospora</taxon>
    </lineage>
</organism>
<evidence type="ECO:0000313" key="3">
    <source>
        <dbReference type="EMBL" id="GAA4801760.1"/>
    </source>
</evidence>
<name>A0ABP9C088_9PSEU</name>
<dbReference type="Gene3D" id="3.40.800.20">
    <property type="entry name" value="Histone deacetylase domain"/>
    <property type="match status" value="1"/>
</dbReference>
<dbReference type="RefSeq" id="WP_345420187.1">
    <property type="nucleotide sequence ID" value="NZ_BAABHO010000041.1"/>
</dbReference>
<comment type="caution">
    <text evidence="3">The sequence shown here is derived from an EMBL/GenBank/DDBJ whole genome shotgun (WGS) entry which is preliminary data.</text>
</comment>
<dbReference type="InterPro" id="IPR023801">
    <property type="entry name" value="His_deacetylse_dom"/>
</dbReference>
<accession>A0ABP9C088</accession>
<protein>
    <submittedName>
        <fullName evidence="3">Class II histone deacetylase</fullName>
    </submittedName>
</protein>
<dbReference type="Proteomes" id="UP001500928">
    <property type="component" value="Unassembled WGS sequence"/>
</dbReference>
<dbReference type="Pfam" id="PF00850">
    <property type="entry name" value="Hist_deacetyl"/>
    <property type="match status" value="1"/>
</dbReference>
<dbReference type="PANTHER" id="PTHR10625:SF31">
    <property type="entry name" value="HISTONE DEACETYLASE DOMAIN-CONTAINING PROTEIN"/>
    <property type="match status" value="1"/>
</dbReference>
<dbReference type="InterPro" id="IPR000286">
    <property type="entry name" value="HDACs"/>
</dbReference>
<dbReference type="CDD" id="cd09996">
    <property type="entry name" value="HDAC_classII_1"/>
    <property type="match status" value="1"/>
</dbReference>
<evidence type="ECO:0000256" key="1">
    <source>
        <dbReference type="ARBA" id="ARBA00005947"/>
    </source>
</evidence>
<feature type="domain" description="Histone deacetylase" evidence="2">
    <location>
        <begin position="34"/>
        <end position="313"/>
    </location>
</feature>
<evidence type="ECO:0000313" key="4">
    <source>
        <dbReference type="Proteomes" id="UP001500928"/>
    </source>
</evidence>
<comment type="similarity">
    <text evidence="1">Belongs to the histone deacetylase family.</text>
</comment>
<reference evidence="4" key="1">
    <citation type="journal article" date="2019" name="Int. J. Syst. Evol. Microbiol.">
        <title>The Global Catalogue of Microorganisms (GCM) 10K type strain sequencing project: providing services to taxonomists for standard genome sequencing and annotation.</title>
        <authorList>
            <consortium name="The Broad Institute Genomics Platform"/>
            <consortium name="The Broad Institute Genome Sequencing Center for Infectious Disease"/>
            <person name="Wu L."/>
            <person name="Ma J."/>
        </authorList>
    </citation>
    <scope>NUCLEOTIDE SEQUENCE [LARGE SCALE GENOMIC DNA]</scope>
    <source>
        <strain evidence="4">JCM 17979</strain>
    </source>
</reference>
<dbReference type="PANTHER" id="PTHR10625">
    <property type="entry name" value="HISTONE DEACETYLASE HDAC1-RELATED"/>
    <property type="match status" value="1"/>
</dbReference>
<proteinExistence type="inferred from homology"/>
<sequence>MATGALWHEKYMWWDTRHAGVFIPAGGWIEPDEHVENPRTKRRLKNLLDACGLSEQLHWLTPRPATVDELCRVHDRAYVERMKALSDDDGGDAGELTPFGPGGFEIAALGAGGAIVAAEAVRDRVVDNAYAIIRPPGHHAERDRGRGFCMFGNAAIAARHLRAGGLSRIAIVDWDVHHGNGTQQAFWDDPSVLTVSLHQDRYYPHETGAAEERGEGAGHGSNINIPLPPGAGTGAYEYAFDRVVVPALERFRPEFVVVTSGFDSSALDPLGRQMLHSEGYRRLTRRMLDVAGSVAGGRLLGLHEGGYSPGYVPFCGLAVYEELSGIRTEVEDPFLDFLAAMGGQELAEHQKTLIDGLAAFVDDVPAA</sequence>
<dbReference type="PRINTS" id="PR01270">
    <property type="entry name" value="HDASUPER"/>
</dbReference>
<dbReference type="InterPro" id="IPR037138">
    <property type="entry name" value="His_deacetylse_dom_sf"/>
</dbReference>
<dbReference type="SUPFAM" id="SSF52768">
    <property type="entry name" value="Arginase/deacetylase"/>
    <property type="match status" value="1"/>
</dbReference>
<dbReference type="InterPro" id="IPR023696">
    <property type="entry name" value="Ureohydrolase_dom_sf"/>
</dbReference>
<keyword evidence="4" id="KW-1185">Reference proteome</keyword>
<evidence type="ECO:0000259" key="2">
    <source>
        <dbReference type="Pfam" id="PF00850"/>
    </source>
</evidence>
<dbReference type="EMBL" id="BAABHO010000041">
    <property type="protein sequence ID" value="GAA4801760.1"/>
    <property type="molecule type" value="Genomic_DNA"/>
</dbReference>